<dbReference type="CDD" id="cd06551">
    <property type="entry name" value="LPLAT"/>
    <property type="match status" value="1"/>
</dbReference>
<dbReference type="EMBL" id="FOGV01000001">
    <property type="protein sequence ID" value="SER45174.1"/>
    <property type="molecule type" value="Genomic_DNA"/>
</dbReference>
<dbReference type="GO" id="GO:0006654">
    <property type="term" value="P:phosphatidic acid biosynthetic process"/>
    <property type="evidence" value="ECO:0007669"/>
    <property type="project" value="TreeGrafter"/>
</dbReference>
<dbReference type="InterPro" id="IPR002123">
    <property type="entry name" value="Plipid/glycerol_acylTrfase"/>
</dbReference>
<dbReference type="PANTHER" id="PTHR10434:SF11">
    <property type="entry name" value="1-ACYL-SN-GLYCEROL-3-PHOSPHATE ACYLTRANSFERASE"/>
    <property type="match status" value="1"/>
</dbReference>
<dbReference type="OrthoDB" id="152799at2"/>
<keyword evidence="2 4" id="KW-0012">Acyltransferase</keyword>
<evidence type="ECO:0000256" key="1">
    <source>
        <dbReference type="ARBA" id="ARBA00022679"/>
    </source>
</evidence>
<dbReference type="RefSeq" id="WP_093071606.1">
    <property type="nucleotide sequence ID" value="NZ_FOGV01000001.1"/>
</dbReference>
<dbReference type="GO" id="GO:0005886">
    <property type="term" value="C:plasma membrane"/>
    <property type="evidence" value="ECO:0007669"/>
    <property type="project" value="TreeGrafter"/>
</dbReference>
<keyword evidence="5" id="KW-1185">Reference proteome</keyword>
<reference evidence="5" key="1">
    <citation type="submission" date="2016-10" db="EMBL/GenBank/DDBJ databases">
        <authorList>
            <person name="de Groot N.N."/>
        </authorList>
    </citation>
    <scope>NUCLEOTIDE SEQUENCE [LARGE SCALE GENOMIC DNA]</scope>
    <source>
        <strain evidence="5">10nlg</strain>
    </source>
</reference>
<accession>A0A1H9PA98</accession>
<dbReference type="PANTHER" id="PTHR10434">
    <property type="entry name" value="1-ACYL-SN-GLYCEROL-3-PHOSPHATE ACYLTRANSFERASE"/>
    <property type="match status" value="1"/>
</dbReference>
<dbReference type="GO" id="GO:0003841">
    <property type="term" value="F:1-acylglycerol-3-phosphate O-acyltransferase activity"/>
    <property type="evidence" value="ECO:0007669"/>
    <property type="project" value="TreeGrafter"/>
</dbReference>
<sequence length="244" mass="28178">MIKAAPKPYFEKLFRFYTKFLLQKHFRRIAITNDSYRPPPDIPAIYIINHSSWWDAIILFYLNQNVLQLNGRAMMSEDGLQRFPFFRKLGAFSIDSSSPKKIVASLQYAAEELQTGKHIFIFPQGDETPLEHRPFRFYDGTSYLLGKLPATPVIPIGFYHGLFHDQKPDWFIHIGDPIVFREELKLKEKTALLESGLEKTVDTLRERILSGPNDPLFEPVLSGRAGVAERFEKMKKMLSRGGVQ</sequence>
<gene>
    <name evidence="4" type="ORF">SAMN05444126_101140</name>
</gene>
<dbReference type="SUPFAM" id="SSF69593">
    <property type="entry name" value="Glycerol-3-phosphate (1)-acyltransferase"/>
    <property type="match status" value="1"/>
</dbReference>
<dbReference type="Proteomes" id="UP000199318">
    <property type="component" value="Unassembled WGS sequence"/>
</dbReference>
<comment type="caution">
    <text evidence="4">The sequence shown here is derived from an EMBL/GenBank/DDBJ whole genome shotgun (WGS) entry which is preliminary data.</text>
</comment>
<evidence type="ECO:0000256" key="2">
    <source>
        <dbReference type="ARBA" id="ARBA00023315"/>
    </source>
</evidence>
<feature type="domain" description="Phospholipid/glycerol acyltransferase" evidence="3">
    <location>
        <begin position="44"/>
        <end position="161"/>
    </location>
</feature>
<evidence type="ECO:0000313" key="5">
    <source>
        <dbReference type="Proteomes" id="UP000199318"/>
    </source>
</evidence>
<name>A0A1H9PA98_9BACI</name>
<dbReference type="AlphaFoldDB" id="A0A1H9PA98"/>
<dbReference type="SMART" id="SM00563">
    <property type="entry name" value="PlsC"/>
    <property type="match status" value="1"/>
</dbReference>
<evidence type="ECO:0000313" key="4">
    <source>
        <dbReference type="EMBL" id="SER45174.1"/>
    </source>
</evidence>
<protein>
    <submittedName>
        <fullName evidence="4">1-acyl-sn-glycerol-3-phosphate acyltransferase</fullName>
    </submittedName>
</protein>
<organism evidence="4 5">
    <name type="scientific">Salisediminibacterium halotolerans</name>
    <dbReference type="NCBI Taxonomy" id="517425"/>
    <lineage>
        <taxon>Bacteria</taxon>
        <taxon>Bacillati</taxon>
        <taxon>Bacillota</taxon>
        <taxon>Bacilli</taxon>
        <taxon>Bacillales</taxon>
        <taxon>Bacillaceae</taxon>
        <taxon>Salisediminibacterium</taxon>
    </lineage>
</organism>
<keyword evidence="1" id="KW-0808">Transferase</keyword>
<evidence type="ECO:0000259" key="3">
    <source>
        <dbReference type="SMART" id="SM00563"/>
    </source>
</evidence>
<proteinExistence type="predicted"/>
<dbReference type="Pfam" id="PF01553">
    <property type="entry name" value="Acyltransferase"/>
    <property type="match status" value="1"/>
</dbReference>
<dbReference type="STRING" id="1464123.SAMN05444126_101140"/>